<reference evidence="1 2" key="1">
    <citation type="journal article" date="2020" name="Appl. Environ. Microbiol.">
        <title>Genomic Characteristics of a Novel Species of Ammonia-Oxidizing Archaea from the Jiulong River Estuary.</title>
        <authorList>
            <person name="Zou D."/>
            <person name="Wan R."/>
            <person name="Han L."/>
            <person name="Xu M.N."/>
            <person name="Liu Y."/>
            <person name="Liu H."/>
            <person name="Kao S.J."/>
            <person name="Li M."/>
        </authorList>
    </citation>
    <scope>NUCLEOTIDE SEQUENCE [LARGE SCALE GENOMIC DNA]</scope>
    <source>
        <strain evidence="1">W1bin1</strain>
    </source>
</reference>
<keyword evidence="1" id="KW-0418">Kinase</keyword>
<gene>
    <name evidence="1" type="ORF">H2B03_08310</name>
</gene>
<accession>A0AC60W0H1</accession>
<dbReference type="Proteomes" id="UP000559653">
    <property type="component" value="Unassembled WGS sequence"/>
</dbReference>
<proteinExistence type="predicted"/>
<evidence type="ECO:0000313" key="1">
    <source>
        <dbReference type="EMBL" id="MBA4453146.1"/>
    </source>
</evidence>
<organism evidence="1 2">
    <name type="scientific">Candidatus Nitrosomaritimum aestuariumsis</name>
    <dbReference type="NCBI Taxonomy" id="3342354"/>
    <lineage>
        <taxon>Archaea</taxon>
        <taxon>Nitrososphaerota</taxon>
        <taxon>Nitrososphaeria</taxon>
        <taxon>Nitrosopumilales</taxon>
        <taxon>Nitrosopumilaceae</taxon>
        <taxon>Candidatus Nitrosomaritimum</taxon>
    </lineage>
</organism>
<comment type="caution">
    <text evidence="1">The sequence shown here is derived from an EMBL/GenBank/DDBJ whole genome shotgun (WGS) entry which is preliminary data.</text>
</comment>
<evidence type="ECO:0000313" key="2">
    <source>
        <dbReference type="Proteomes" id="UP000559653"/>
    </source>
</evidence>
<sequence>MIKIKQALFLIFGITSFIIFYIGILNYITTEDKNIGMVILVFSAIVSSGTFFATFYISNNLTKPIELLARRMSEFSKYNSIRKNGLDDKGIQELYSLNKNFKEMTSKVGNALEKEKQLNQELKEIDRKKTEFMSMISHELKTPLMPIKGYVQLLQKQEMMGQLNEKQLDAINEISISANKLEKLIQDVLMAQKIDLGKLSVEKDIIESKILVENAYKAFVPACEENGVKLMMSVTASDKVYSDSDRIAEVFSNLICNALAFLPEKDATLEIGTKDNSNFVTFYVQDNGVGMSDDQQQNIFKKFYQVDTSSKRKKEGSGLGLAICEGIVKALGGKMWVQSNLGKGTTFYFDLPKAKIPIQQFRSVKSKNSGK</sequence>
<protein>
    <submittedName>
        <fullName evidence="1">HAMP domain-containing histidine kinase</fullName>
    </submittedName>
</protein>
<dbReference type="EMBL" id="JACEMZ010000081">
    <property type="protein sequence ID" value="MBA4453146.1"/>
    <property type="molecule type" value="Genomic_DNA"/>
</dbReference>
<keyword evidence="1" id="KW-0808">Transferase</keyword>
<name>A0AC60W0H1_9ARCH</name>